<evidence type="ECO:0000313" key="3">
    <source>
        <dbReference type="EMBL" id="MBW4564387.1"/>
    </source>
</evidence>
<gene>
    <name evidence="3" type="ORF">KME32_25245</name>
</gene>
<evidence type="ECO:0000256" key="2">
    <source>
        <dbReference type="SAM" id="SignalP"/>
    </source>
</evidence>
<feature type="signal peptide" evidence="2">
    <location>
        <begin position="1"/>
        <end position="29"/>
    </location>
</feature>
<reference evidence="3" key="2">
    <citation type="journal article" date="2022" name="Microbiol. Resour. Announc.">
        <title>Metagenome Sequencing to Explore Phylogenomics of Terrestrial Cyanobacteria.</title>
        <authorList>
            <person name="Ward R.D."/>
            <person name="Stajich J.E."/>
            <person name="Johansen J.R."/>
            <person name="Huntemann M."/>
            <person name="Clum A."/>
            <person name="Foster B."/>
            <person name="Foster B."/>
            <person name="Roux S."/>
            <person name="Palaniappan K."/>
            <person name="Varghese N."/>
            <person name="Mukherjee S."/>
            <person name="Reddy T.B.K."/>
            <person name="Daum C."/>
            <person name="Copeland A."/>
            <person name="Chen I.A."/>
            <person name="Ivanova N.N."/>
            <person name="Kyrpides N.C."/>
            <person name="Shapiro N."/>
            <person name="Eloe-Fadrosh E.A."/>
            <person name="Pietrasiak N."/>
        </authorList>
    </citation>
    <scope>NUCLEOTIDE SEQUENCE</scope>
    <source>
        <strain evidence="3">JT2-VF2</strain>
    </source>
</reference>
<feature type="chain" id="PRO_5037139712" evidence="2">
    <location>
        <begin position="30"/>
        <end position="283"/>
    </location>
</feature>
<dbReference type="EMBL" id="JAHHHN010000021">
    <property type="protein sequence ID" value="MBW4564387.1"/>
    <property type="molecule type" value="Genomic_DNA"/>
</dbReference>
<organism evidence="3 4">
    <name type="scientific">Mojavia pulchra JT2-VF2</name>
    <dbReference type="NCBI Taxonomy" id="287848"/>
    <lineage>
        <taxon>Bacteria</taxon>
        <taxon>Bacillati</taxon>
        <taxon>Cyanobacteriota</taxon>
        <taxon>Cyanophyceae</taxon>
        <taxon>Nostocales</taxon>
        <taxon>Nostocaceae</taxon>
    </lineage>
</organism>
<keyword evidence="2" id="KW-0732">Signal</keyword>
<reference evidence="3" key="1">
    <citation type="submission" date="2021-05" db="EMBL/GenBank/DDBJ databases">
        <authorList>
            <person name="Pietrasiak N."/>
            <person name="Ward R."/>
            <person name="Stajich J.E."/>
            <person name="Kurbessoian T."/>
        </authorList>
    </citation>
    <scope>NUCLEOTIDE SEQUENCE</scope>
    <source>
        <strain evidence="3">JT2-VF2</strain>
    </source>
</reference>
<dbReference type="AlphaFoldDB" id="A0A951Q4B1"/>
<name>A0A951Q4B1_9NOST</name>
<comment type="caution">
    <text evidence="3">The sequence shown here is derived from an EMBL/GenBank/DDBJ whole genome shotgun (WGS) entry which is preliminary data.</text>
</comment>
<evidence type="ECO:0000256" key="1">
    <source>
        <dbReference type="SAM" id="MobiDB-lite"/>
    </source>
</evidence>
<dbReference type="Pfam" id="PF06051">
    <property type="entry name" value="DUF928"/>
    <property type="match status" value="1"/>
</dbReference>
<dbReference type="InterPro" id="IPR010328">
    <property type="entry name" value="DUF928"/>
</dbReference>
<accession>A0A951Q4B1</accession>
<sequence>MPRERTGWLVSTICLTVLSLLHCSLPVLGQVHNSNQPTPGQPNPRDNSKNQNGDVKVNIPDRGLPGRREVGGTRGPNTCISSSSEIPTLTLLLPPTNLGLTTAAYPRFFWYTPTNKAHRVKFSLYQVNEQTQQDTLVYDTTFIPNRAAGISSLTLPSNSNVPPLAINQLYQWSVSIICNPQDTSPRSMMTVDGWVQRVAINPNVANKLQQISQRDRILVYAEQGLWFDLLSTVADLRTAQPSDTTLLNTWVSLLTQVNLETIAQQPLLQNYLQLKSVPISPSR</sequence>
<protein>
    <submittedName>
        <fullName evidence="3">DUF928 domain-containing protein</fullName>
    </submittedName>
</protein>
<feature type="region of interest" description="Disordered" evidence="1">
    <location>
        <begin position="32"/>
        <end position="79"/>
    </location>
</feature>
<proteinExistence type="predicted"/>
<dbReference type="Proteomes" id="UP000715781">
    <property type="component" value="Unassembled WGS sequence"/>
</dbReference>
<evidence type="ECO:0000313" key="4">
    <source>
        <dbReference type="Proteomes" id="UP000715781"/>
    </source>
</evidence>